<dbReference type="OrthoDB" id="397842at2"/>
<sequence length="207" mass="24286">MLIRLGFINTNKGVQKKPLLFFNLIPNVVFGAFIGFFAHLMLIAGVLIAIFQQSHKLLFYSFLGFSVFLISFLIYRHKFFEVLKVPSYKSFLISRNKLILWIWWTFNAWLLTCWAAMVFIGTFNGFGWTYWTSEHVNVLTSSPDITKTTGIVLWVVHCLLIGLLSVSYKKFMEFFRYAQFQLRNRRAQLKQFKLKAEEEVNVQNLAI</sequence>
<feature type="transmembrane region" description="Helical" evidence="1">
    <location>
        <begin position="20"/>
        <end position="51"/>
    </location>
</feature>
<dbReference type="EMBL" id="FQ790233">
    <property type="protein sequence ID" value="CBZ40545.1"/>
    <property type="molecule type" value="Genomic_DNA"/>
</dbReference>
<evidence type="ECO:0000313" key="3">
    <source>
        <dbReference type="Proteomes" id="UP000008645"/>
    </source>
</evidence>
<dbReference type="KEGG" id="msk:MSUIS_04520"/>
<organism evidence="2 3">
    <name type="scientific">Mycoplasma suis (strain KI_3806)</name>
    <dbReference type="NCBI Taxonomy" id="708248"/>
    <lineage>
        <taxon>Bacteria</taxon>
        <taxon>Bacillati</taxon>
        <taxon>Mycoplasmatota</taxon>
        <taxon>Mollicutes</taxon>
        <taxon>Mycoplasmataceae</taxon>
        <taxon>Mycoplasma</taxon>
    </lineage>
</organism>
<feature type="transmembrane region" description="Helical" evidence="1">
    <location>
        <begin position="57"/>
        <end position="77"/>
    </location>
</feature>
<name>F0V1L4_MYCS3</name>
<dbReference type="Proteomes" id="UP000008645">
    <property type="component" value="Chromosome"/>
</dbReference>
<proteinExistence type="predicted"/>
<accession>F0V1L4</accession>
<feature type="transmembrane region" description="Helical" evidence="1">
    <location>
        <begin position="98"/>
        <end position="131"/>
    </location>
</feature>
<evidence type="ECO:0000313" key="2">
    <source>
        <dbReference type="EMBL" id="CBZ40545.1"/>
    </source>
</evidence>
<keyword evidence="1" id="KW-0472">Membrane</keyword>
<evidence type="ECO:0000256" key="1">
    <source>
        <dbReference type="SAM" id="Phobius"/>
    </source>
</evidence>
<keyword evidence="1" id="KW-1133">Transmembrane helix</keyword>
<dbReference type="AlphaFoldDB" id="F0V1L4"/>
<feature type="transmembrane region" description="Helical" evidence="1">
    <location>
        <begin position="151"/>
        <end position="168"/>
    </location>
</feature>
<gene>
    <name evidence="2" type="ORF">MSUIS_04520</name>
</gene>
<dbReference type="HOGENOM" id="CLU_1303775_0_0_14"/>
<keyword evidence="1" id="KW-0812">Transmembrane</keyword>
<protein>
    <submittedName>
        <fullName evidence="2">Uncharacterized protein</fullName>
    </submittedName>
</protein>
<reference evidence="2 3" key="1">
    <citation type="journal article" date="2011" name="J. Bacteriol.">
        <title>Complete genome sequence of the hemotrophic Mycoplasma suis strain KI3806.</title>
        <authorList>
            <person name="Oehlerking J."/>
            <person name="Kube M."/>
            <person name="Felder K.M."/>
            <person name="Matter D."/>
            <person name="Wittenbrink M.M."/>
            <person name="Schwarzenbach S."/>
            <person name="Kramer M.M."/>
            <person name="Hoelzle K."/>
            <person name="Hoelzle L.E."/>
        </authorList>
    </citation>
    <scope>NUCLEOTIDE SEQUENCE [LARGE SCALE GENOMIC DNA]</scope>
    <source>
        <strain evidence="3">KI_3806</strain>
    </source>
</reference>